<organism evidence="1 2">
    <name type="scientific">Candidatus Doudnabacteria bacterium RIFCSPHIGHO2_01_FULL_49_9</name>
    <dbReference type="NCBI Taxonomy" id="1817827"/>
    <lineage>
        <taxon>Bacteria</taxon>
        <taxon>Candidatus Doudnaibacteriota</taxon>
    </lineage>
</organism>
<dbReference type="Gene3D" id="3.90.550.10">
    <property type="entry name" value="Spore Coat Polysaccharide Biosynthesis Protein SpsA, Chain A"/>
    <property type="match status" value="1"/>
</dbReference>
<dbReference type="AlphaFoldDB" id="A0A1F5NZ84"/>
<gene>
    <name evidence="1" type="ORF">A2846_03195</name>
</gene>
<sequence length="303" mass="35706">MNRIKGTHLYKELRYIYRSFLHYHRPFDYLYYRYVVGPKIRKLDHPIDREPTTDEYSVHTLCNHEGLDLMLWALASWYLVAEQSGPVYIHEDGTFTEQDRTLVKKLLPHATLIDRAWAQSQIDGWLSGYPAALDFRKHVERYIYMLKFIDPYFVSNSSARLVLDIDMLWFKKPDEVFDLLLQKKYPFMIRSYRPMEYKFTDGSSLPPNLQMANAGAIGYQTAQYELARLEEFLQRNGTDSPPRLTDQAGYAYILSASPGFCYLPSDQYTIKSKPDPVARHYTGPRREEFWFEGVKKIYKKVLG</sequence>
<evidence type="ECO:0008006" key="3">
    <source>
        <dbReference type="Google" id="ProtNLM"/>
    </source>
</evidence>
<dbReference type="InterPro" id="IPR029044">
    <property type="entry name" value="Nucleotide-diphossugar_trans"/>
</dbReference>
<dbReference type="Proteomes" id="UP000176339">
    <property type="component" value="Unassembled WGS sequence"/>
</dbReference>
<evidence type="ECO:0000313" key="2">
    <source>
        <dbReference type="Proteomes" id="UP000176339"/>
    </source>
</evidence>
<dbReference type="EMBL" id="MFEN01000066">
    <property type="protein sequence ID" value="OGE82640.1"/>
    <property type="molecule type" value="Genomic_DNA"/>
</dbReference>
<dbReference type="SUPFAM" id="SSF53448">
    <property type="entry name" value="Nucleotide-diphospho-sugar transferases"/>
    <property type="match status" value="1"/>
</dbReference>
<name>A0A1F5NZ84_9BACT</name>
<evidence type="ECO:0000313" key="1">
    <source>
        <dbReference type="EMBL" id="OGE82640.1"/>
    </source>
</evidence>
<accession>A0A1F5NZ84</accession>
<protein>
    <recommendedName>
        <fullName evidence="3">Glycosyl transferase</fullName>
    </recommendedName>
</protein>
<reference evidence="1 2" key="1">
    <citation type="journal article" date="2016" name="Nat. Commun.">
        <title>Thousands of microbial genomes shed light on interconnected biogeochemical processes in an aquifer system.</title>
        <authorList>
            <person name="Anantharaman K."/>
            <person name="Brown C.T."/>
            <person name="Hug L.A."/>
            <person name="Sharon I."/>
            <person name="Castelle C.J."/>
            <person name="Probst A.J."/>
            <person name="Thomas B.C."/>
            <person name="Singh A."/>
            <person name="Wilkins M.J."/>
            <person name="Karaoz U."/>
            <person name="Brodie E.L."/>
            <person name="Williams K.H."/>
            <person name="Hubbard S.S."/>
            <person name="Banfield J.F."/>
        </authorList>
    </citation>
    <scope>NUCLEOTIDE SEQUENCE [LARGE SCALE GENOMIC DNA]</scope>
</reference>
<comment type="caution">
    <text evidence="1">The sequence shown here is derived from an EMBL/GenBank/DDBJ whole genome shotgun (WGS) entry which is preliminary data.</text>
</comment>
<proteinExistence type="predicted"/>